<protein>
    <submittedName>
        <fullName evidence="1">Uncharacterized protein</fullName>
    </submittedName>
</protein>
<reference evidence="1 2" key="1">
    <citation type="journal article" date="2018" name="Nat. Ecol. Evol.">
        <title>Pezizomycetes genomes reveal the molecular basis of ectomycorrhizal truffle lifestyle.</title>
        <authorList>
            <person name="Murat C."/>
            <person name="Payen T."/>
            <person name="Noel B."/>
            <person name="Kuo A."/>
            <person name="Morin E."/>
            <person name="Chen J."/>
            <person name="Kohler A."/>
            <person name="Krizsan K."/>
            <person name="Balestrini R."/>
            <person name="Da Silva C."/>
            <person name="Montanini B."/>
            <person name="Hainaut M."/>
            <person name="Levati E."/>
            <person name="Barry K.W."/>
            <person name="Belfiori B."/>
            <person name="Cichocki N."/>
            <person name="Clum A."/>
            <person name="Dockter R.B."/>
            <person name="Fauchery L."/>
            <person name="Guy J."/>
            <person name="Iotti M."/>
            <person name="Le Tacon F."/>
            <person name="Lindquist E.A."/>
            <person name="Lipzen A."/>
            <person name="Malagnac F."/>
            <person name="Mello A."/>
            <person name="Molinier V."/>
            <person name="Miyauchi S."/>
            <person name="Poulain J."/>
            <person name="Riccioni C."/>
            <person name="Rubini A."/>
            <person name="Sitrit Y."/>
            <person name="Splivallo R."/>
            <person name="Traeger S."/>
            <person name="Wang M."/>
            <person name="Zifcakova L."/>
            <person name="Wipf D."/>
            <person name="Zambonelli A."/>
            <person name="Paolocci F."/>
            <person name="Nowrousian M."/>
            <person name="Ottonello S."/>
            <person name="Baldrian P."/>
            <person name="Spatafora J.W."/>
            <person name="Henrissat B."/>
            <person name="Nagy L.G."/>
            <person name="Aury J.M."/>
            <person name="Wincker P."/>
            <person name="Grigoriev I.V."/>
            <person name="Bonfante P."/>
            <person name="Martin F.M."/>
        </authorList>
    </citation>
    <scope>NUCLEOTIDE SEQUENCE [LARGE SCALE GENOMIC DNA]</scope>
    <source>
        <strain evidence="1 2">120613-1</strain>
    </source>
</reference>
<sequence>MPRHSLMPIRYVSEFPRCQPSNGASYVLLAAVSAKLQAAMEMVFTSKSLLHLKTDISMPSDSPMPVRHVPESPQCQPSNGAYHALLASVPTELQATIKMVFTGEFLLNSKTDISMPSHSLAPVRHVPESH</sequence>
<keyword evidence="2" id="KW-1185">Reference proteome</keyword>
<dbReference type="EMBL" id="ML120415">
    <property type="protein sequence ID" value="RPA96365.1"/>
    <property type="molecule type" value="Genomic_DNA"/>
</dbReference>
<accession>A0A3N4JDL7</accession>
<proteinExistence type="predicted"/>
<dbReference type="AlphaFoldDB" id="A0A3N4JDL7"/>
<evidence type="ECO:0000313" key="2">
    <source>
        <dbReference type="Proteomes" id="UP000276215"/>
    </source>
</evidence>
<gene>
    <name evidence="1" type="ORF">L873DRAFT_1791698</name>
</gene>
<evidence type="ECO:0000313" key="1">
    <source>
        <dbReference type="EMBL" id="RPA96365.1"/>
    </source>
</evidence>
<organism evidence="1 2">
    <name type="scientific">Choiromyces venosus 120613-1</name>
    <dbReference type="NCBI Taxonomy" id="1336337"/>
    <lineage>
        <taxon>Eukaryota</taxon>
        <taxon>Fungi</taxon>
        <taxon>Dikarya</taxon>
        <taxon>Ascomycota</taxon>
        <taxon>Pezizomycotina</taxon>
        <taxon>Pezizomycetes</taxon>
        <taxon>Pezizales</taxon>
        <taxon>Tuberaceae</taxon>
        <taxon>Choiromyces</taxon>
    </lineage>
</organism>
<name>A0A3N4JDL7_9PEZI</name>
<dbReference type="Proteomes" id="UP000276215">
    <property type="component" value="Unassembled WGS sequence"/>
</dbReference>